<dbReference type="InterPro" id="IPR021074">
    <property type="entry name" value="Formate_DH_dsu"/>
</dbReference>
<name>A0A4R6X8B0_9GAMM</name>
<accession>A0A4R6X8B0</accession>
<sequence>MFHTEEESIVTMINHIAQNNVSAGTESDVADMVESHITKFWSRRMKKILAEQLATGTEEFEPAAKVAAQRISDKLAEKA</sequence>
<reference evidence="1 2" key="1">
    <citation type="submission" date="2019-03" db="EMBL/GenBank/DDBJ databases">
        <title>Genomic Encyclopedia of Type Strains, Phase IV (KMG-IV): sequencing the most valuable type-strain genomes for metagenomic binning, comparative biology and taxonomic classification.</title>
        <authorList>
            <person name="Goeker M."/>
        </authorList>
    </citation>
    <scope>NUCLEOTIDE SEQUENCE [LARGE SCALE GENOMIC DNA]</scope>
    <source>
        <strain evidence="1 2">DSM 5604</strain>
    </source>
</reference>
<evidence type="ECO:0000313" key="1">
    <source>
        <dbReference type="EMBL" id="TDR06377.1"/>
    </source>
</evidence>
<proteinExistence type="predicted"/>
<dbReference type="Proteomes" id="UP000295729">
    <property type="component" value="Unassembled WGS sequence"/>
</dbReference>
<dbReference type="RefSeq" id="WP_133564805.1">
    <property type="nucleotide sequence ID" value="NZ_SNZA01000006.1"/>
</dbReference>
<organism evidence="1 2">
    <name type="scientific">Marinomonas communis</name>
    <dbReference type="NCBI Taxonomy" id="28254"/>
    <lineage>
        <taxon>Bacteria</taxon>
        <taxon>Pseudomonadati</taxon>
        <taxon>Pseudomonadota</taxon>
        <taxon>Gammaproteobacteria</taxon>
        <taxon>Oceanospirillales</taxon>
        <taxon>Oceanospirillaceae</taxon>
        <taxon>Marinomonas</taxon>
    </lineage>
</organism>
<comment type="caution">
    <text evidence="1">The sequence shown here is derived from an EMBL/GenBank/DDBJ whole genome shotgun (WGS) entry which is preliminary data.</text>
</comment>
<dbReference type="AlphaFoldDB" id="A0A4R6X8B0"/>
<protein>
    <submittedName>
        <fullName evidence="1">NADH-dependent formate dehydrogenase delta subunit FdsD</fullName>
    </submittedName>
</protein>
<keyword evidence="2" id="KW-1185">Reference proteome</keyword>
<dbReference type="Pfam" id="PF11390">
    <property type="entry name" value="FdsD"/>
    <property type="match status" value="1"/>
</dbReference>
<dbReference type="OrthoDB" id="8527650at2"/>
<evidence type="ECO:0000313" key="2">
    <source>
        <dbReference type="Proteomes" id="UP000295729"/>
    </source>
</evidence>
<dbReference type="EMBL" id="SNZA01000006">
    <property type="protein sequence ID" value="TDR06377.1"/>
    <property type="molecule type" value="Genomic_DNA"/>
</dbReference>
<gene>
    <name evidence="1" type="ORF">C8D85_3309</name>
</gene>